<name>A0ABN9VG03_9DINO</name>
<protein>
    <submittedName>
        <fullName evidence="2">Uncharacterized protein</fullName>
    </submittedName>
</protein>
<feature type="region of interest" description="Disordered" evidence="1">
    <location>
        <begin position="1"/>
        <end position="79"/>
    </location>
</feature>
<organism evidence="2 3">
    <name type="scientific">Prorocentrum cordatum</name>
    <dbReference type="NCBI Taxonomy" id="2364126"/>
    <lineage>
        <taxon>Eukaryota</taxon>
        <taxon>Sar</taxon>
        <taxon>Alveolata</taxon>
        <taxon>Dinophyceae</taxon>
        <taxon>Prorocentrales</taxon>
        <taxon>Prorocentraceae</taxon>
        <taxon>Prorocentrum</taxon>
    </lineage>
</organism>
<dbReference type="Proteomes" id="UP001189429">
    <property type="component" value="Unassembled WGS sequence"/>
</dbReference>
<keyword evidence="3" id="KW-1185">Reference proteome</keyword>
<gene>
    <name evidence="2" type="ORF">PCOR1329_LOCUS57664</name>
</gene>
<accession>A0ABN9VG03</accession>
<sequence>MRRRRRRRRRRRSHDEDEATRRRSIAHAGHGQLVQNRMRRGRPARARRGAPRRGEAGTRSPFGGDAPSELSTPADRPLV</sequence>
<feature type="compositionally biased region" description="Basic residues" evidence="1">
    <location>
        <begin position="1"/>
        <end position="12"/>
    </location>
</feature>
<evidence type="ECO:0000313" key="2">
    <source>
        <dbReference type="EMBL" id="CAK0872097.1"/>
    </source>
</evidence>
<comment type="caution">
    <text evidence="2">The sequence shown here is derived from an EMBL/GenBank/DDBJ whole genome shotgun (WGS) entry which is preliminary data.</text>
</comment>
<proteinExistence type="predicted"/>
<reference evidence="2" key="1">
    <citation type="submission" date="2023-10" db="EMBL/GenBank/DDBJ databases">
        <authorList>
            <person name="Chen Y."/>
            <person name="Shah S."/>
            <person name="Dougan E. K."/>
            <person name="Thang M."/>
            <person name="Chan C."/>
        </authorList>
    </citation>
    <scope>NUCLEOTIDE SEQUENCE [LARGE SCALE GENOMIC DNA]</scope>
</reference>
<dbReference type="EMBL" id="CAUYUJ010017133">
    <property type="protein sequence ID" value="CAK0872097.1"/>
    <property type="molecule type" value="Genomic_DNA"/>
</dbReference>
<evidence type="ECO:0000256" key="1">
    <source>
        <dbReference type="SAM" id="MobiDB-lite"/>
    </source>
</evidence>
<evidence type="ECO:0000313" key="3">
    <source>
        <dbReference type="Proteomes" id="UP001189429"/>
    </source>
</evidence>
<feature type="compositionally biased region" description="Basic residues" evidence="1">
    <location>
        <begin position="37"/>
        <end position="51"/>
    </location>
</feature>